<dbReference type="EMBL" id="CP065856">
    <property type="protein sequence ID" value="QPV61472.1"/>
    <property type="molecule type" value="Genomic_DNA"/>
</dbReference>
<reference evidence="1 2" key="1">
    <citation type="submission" date="2020-12" db="EMBL/GenBank/DDBJ databases">
        <title>Halosimplex halophilum sp. nov. and Halosimplex salinum sp. nov., two new members of the genus Halosimplex.</title>
        <authorList>
            <person name="Cui H.L."/>
        </authorList>
    </citation>
    <scope>NUCLEOTIDE SEQUENCE [LARGE SCALE GENOMIC DNA]</scope>
    <source>
        <strain evidence="1 2">YGH94</strain>
    </source>
</reference>
<evidence type="ECO:0008006" key="3">
    <source>
        <dbReference type="Google" id="ProtNLM"/>
    </source>
</evidence>
<dbReference type="OrthoDB" id="224569at2157"/>
<dbReference type="InterPro" id="IPR017853">
    <property type="entry name" value="GH"/>
</dbReference>
<dbReference type="SUPFAM" id="SSF51445">
    <property type="entry name" value="(Trans)glycosidases"/>
    <property type="match status" value="1"/>
</dbReference>
<sequence>MTLVDRDAPLAIAMWDFSWLERRYPGGGYEDWDRALDELVERGYDAVRIDAYPHFVGTDPDREWTLPPAFDACDWGAPATCRVEVTPALTEFVGACADRDVSVALSSWFREDESRARMGIRTPADLASVWVDTLDRIADAGLLDTLCWVDLCNEFPLHQWAPYFNDPDEPRTPRDSPAGRRWITDSIAGVREAYPNQEYCLSETVDPDVWGREPADGMDLLEPHVWLMNATDYYDFERDGGDIDSAEHYEWVVEHAEERYRDDPDRWRAALGDAIDAAAEWSRETGLPLATTESWALIHYKDWPGLDWAWLKEVCAFGTQRAAETGRWTAISTSNFCGPQFEGMWDDVEWHRERTDAIGAASVDL</sequence>
<dbReference type="InterPro" id="IPR024778">
    <property type="entry name" value="Put_cellulase"/>
</dbReference>
<evidence type="ECO:0000313" key="1">
    <source>
        <dbReference type="EMBL" id="QPV61472.1"/>
    </source>
</evidence>
<dbReference type="Gene3D" id="3.20.20.80">
    <property type="entry name" value="Glycosidases"/>
    <property type="match status" value="1"/>
</dbReference>
<proteinExistence type="predicted"/>
<dbReference type="GeneID" id="60589210"/>
<gene>
    <name evidence="1" type="ORF">I7X12_11915</name>
</gene>
<evidence type="ECO:0000313" key="2">
    <source>
        <dbReference type="Proteomes" id="UP000595001"/>
    </source>
</evidence>
<accession>A0A7T3FVJ3</accession>
<dbReference type="Proteomes" id="UP000595001">
    <property type="component" value="Chromosome"/>
</dbReference>
<dbReference type="Pfam" id="PF12876">
    <property type="entry name" value="Cellulase-like"/>
    <property type="match status" value="1"/>
</dbReference>
<keyword evidence="2" id="KW-1185">Reference proteome</keyword>
<dbReference type="AlphaFoldDB" id="A0A7T3FVJ3"/>
<name>A0A7T3FVJ3_9EURY</name>
<dbReference type="RefSeq" id="WP_198060302.1">
    <property type="nucleotide sequence ID" value="NZ_CP065856.1"/>
</dbReference>
<dbReference type="KEGG" id="hlt:I7X12_11915"/>
<organism evidence="1 2">
    <name type="scientific">Halosimplex litoreum</name>
    <dbReference type="NCBI Taxonomy" id="1198301"/>
    <lineage>
        <taxon>Archaea</taxon>
        <taxon>Methanobacteriati</taxon>
        <taxon>Methanobacteriota</taxon>
        <taxon>Stenosarchaea group</taxon>
        <taxon>Halobacteria</taxon>
        <taxon>Halobacteriales</taxon>
        <taxon>Haloarculaceae</taxon>
        <taxon>Halosimplex</taxon>
    </lineage>
</organism>
<protein>
    <recommendedName>
        <fullName evidence="3">Cellulase</fullName>
    </recommendedName>
</protein>